<sequence>MGRQGFAHGCKAFPEHCLRSPVRARCSQVCKYPPTKTKKHTRPHHGELALNQYISNTALITYIPNAESSALLGRLGGALRGGAAAASPARVASSIRGYLSNKVGSLQLRDTGSELPIEVPPKDDA</sequence>
<comment type="caution">
    <text evidence="1">The sequence shown here is derived from an EMBL/GenBank/DDBJ whole genome shotgun (WGS) entry which is preliminary data.</text>
</comment>
<dbReference type="EMBL" id="CM056784">
    <property type="protein sequence ID" value="KAJ8724685.1"/>
    <property type="molecule type" value="Genomic_DNA"/>
</dbReference>
<evidence type="ECO:0000313" key="2">
    <source>
        <dbReference type="Proteomes" id="UP001231649"/>
    </source>
</evidence>
<keyword evidence="2" id="KW-1185">Reference proteome</keyword>
<evidence type="ECO:0000313" key="1">
    <source>
        <dbReference type="EMBL" id="KAJ8724685.1"/>
    </source>
</evidence>
<protein>
    <submittedName>
        <fullName evidence="1">Uncharacterized protein</fullName>
    </submittedName>
</protein>
<reference evidence="1" key="1">
    <citation type="submission" date="2023-03" db="EMBL/GenBank/DDBJ databases">
        <title>Chromosome-level genomes of two armyworms, Mythimna separata and Mythimna loreyi, provide insights into the biosynthesis and reception of sex pheromones.</title>
        <authorList>
            <person name="Zhao H."/>
        </authorList>
    </citation>
    <scope>NUCLEOTIDE SEQUENCE</scope>
    <source>
        <strain evidence="1">BeijingLab</strain>
    </source>
</reference>
<gene>
    <name evidence="1" type="ORF">PYW08_016159</name>
</gene>
<organism evidence="1 2">
    <name type="scientific">Mythimna loreyi</name>
    <dbReference type="NCBI Taxonomy" id="667449"/>
    <lineage>
        <taxon>Eukaryota</taxon>
        <taxon>Metazoa</taxon>
        <taxon>Ecdysozoa</taxon>
        <taxon>Arthropoda</taxon>
        <taxon>Hexapoda</taxon>
        <taxon>Insecta</taxon>
        <taxon>Pterygota</taxon>
        <taxon>Neoptera</taxon>
        <taxon>Endopterygota</taxon>
        <taxon>Lepidoptera</taxon>
        <taxon>Glossata</taxon>
        <taxon>Ditrysia</taxon>
        <taxon>Noctuoidea</taxon>
        <taxon>Noctuidae</taxon>
        <taxon>Noctuinae</taxon>
        <taxon>Hadenini</taxon>
        <taxon>Mythimna</taxon>
    </lineage>
</organism>
<proteinExistence type="predicted"/>
<name>A0ACC2QSW7_9NEOP</name>
<accession>A0ACC2QSW7</accession>
<dbReference type="Proteomes" id="UP001231649">
    <property type="component" value="Chromosome 8"/>
</dbReference>